<comment type="caution">
    <text evidence="2">The sequence shown here is derived from an EMBL/GenBank/DDBJ whole genome shotgun (WGS) entry which is preliminary data.</text>
</comment>
<name>A0ABU0V1J8_ACIBI</name>
<organism evidence="2 3">
    <name type="scientific">Acinetobacter baylyi</name>
    <dbReference type="NCBI Taxonomy" id="202950"/>
    <lineage>
        <taxon>Bacteria</taxon>
        <taxon>Pseudomonadati</taxon>
        <taxon>Pseudomonadota</taxon>
        <taxon>Gammaproteobacteria</taxon>
        <taxon>Moraxellales</taxon>
        <taxon>Moraxellaceae</taxon>
        <taxon>Acinetobacter</taxon>
    </lineage>
</organism>
<dbReference type="Pfam" id="PF14130">
    <property type="entry name" value="Cap4_nuclease"/>
    <property type="match status" value="1"/>
</dbReference>
<evidence type="ECO:0000259" key="1">
    <source>
        <dbReference type="Pfam" id="PF14130"/>
    </source>
</evidence>
<dbReference type="RefSeq" id="WP_307005242.1">
    <property type="nucleotide sequence ID" value="NZ_JAUTBK010000002.1"/>
</dbReference>
<evidence type="ECO:0000313" key="3">
    <source>
        <dbReference type="Proteomes" id="UP001233360"/>
    </source>
</evidence>
<sequence>MTDSDIILKRITDSTDDEKKGAHAKRGFRYQDWWSTLKTFELWSTSNLDFVIGTEVKEDLTILDSFTKPSTLEFYQIKKKETGVWRLNDLTQTVKRKNVLEKSTLSKLYKRHIDFYPVSTKLYFVSNAKLKALDINKNNVEHSNSNFKNDIHPDDLNIIEKKLKKQLNINNEQEIDYSLINFNITRISVDEPDTHVMGKILDLNETCKFPLKLNNIKIAVNYITSQFNKMSSNVDFAINIDQILERCMTRNKFEEIINNVERTKITLENFMDEGLSELEKEGYPFLKRRKLIQPSREVLLTIRDRSKVEVQELFFLIHQNYLDSVIYLENLSTVSEIMDYLSNQILKNGIKSFSIEYIKCANLLYVISEGAVYCEEYFNI</sequence>
<reference evidence="2 3" key="1">
    <citation type="submission" date="2023-07" db="EMBL/GenBank/DDBJ databases">
        <title>Functional and genomic diversity of the sorghum phyllosphere microbiome.</title>
        <authorList>
            <person name="Shade A."/>
        </authorList>
    </citation>
    <scope>NUCLEOTIDE SEQUENCE [LARGE SCALE GENOMIC DNA]</scope>
    <source>
        <strain evidence="2 3">SORGH_AS_0887</strain>
    </source>
</reference>
<dbReference type="Proteomes" id="UP001233360">
    <property type="component" value="Unassembled WGS sequence"/>
</dbReference>
<evidence type="ECO:0000313" key="2">
    <source>
        <dbReference type="EMBL" id="MDQ1210581.1"/>
    </source>
</evidence>
<keyword evidence="3" id="KW-1185">Reference proteome</keyword>
<proteinExistence type="predicted"/>
<dbReference type="EMBL" id="JAUTBK010000002">
    <property type="protein sequence ID" value="MDQ1210581.1"/>
    <property type="molecule type" value="Genomic_DNA"/>
</dbReference>
<dbReference type="InterPro" id="IPR025382">
    <property type="entry name" value="Cap4-like_endonuclease_dom"/>
</dbReference>
<protein>
    <recommendedName>
        <fullName evidence="1">CD-NTase associated protein 4-like DNA endonuclease domain-containing protein</fullName>
    </recommendedName>
</protein>
<accession>A0ABU0V1J8</accession>
<feature type="domain" description="CD-NTase associated protein 4-like DNA endonuclease" evidence="1">
    <location>
        <begin position="21"/>
        <end position="206"/>
    </location>
</feature>
<gene>
    <name evidence="2" type="ORF">QE380_003504</name>
</gene>